<dbReference type="EMBL" id="JNBQ01000047">
    <property type="protein sequence ID" value="KLN33076.1"/>
    <property type="molecule type" value="Genomic_DNA"/>
</dbReference>
<protein>
    <recommendedName>
        <fullName evidence="3">DUF1330 domain-containing protein</fullName>
    </recommendedName>
</protein>
<dbReference type="RefSeq" id="WP_047234507.1">
    <property type="nucleotide sequence ID" value="NZ_JNBQ01000047.1"/>
</dbReference>
<evidence type="ECO:0000313" key="2">
    <source>
        <dbReference type="Proteomes" id="UP000035265"/>
    </source>
</evidence>
<accession>A0A0H2KHU8</accession>
<reference evidence="1 2" key="1">
    <citation type="submission" date="2014-05" db="EMBL/GenBank/DDBJ databases">
        <title>Cellulosimicrobium funkei U11 genome.</title>
        <authorList>
            <person name="Hu C."/>
            <person name="Gong Y."/>
            <person name="Wan W."/>
            <person name="Jiang M."/>
        </authorList>
    </citation>
    <scope>NUCLEOTIDE SEQUENCE [LARGE SCALE GENOMIC DNA]</scope>
    <source>
        <strain evidence="1 2">U11</strain>
    </source>
</reference>
<dbReference type="Proteomes" id="UP000035265">
    <property type="component" value="Unassembled WGS sequence"/>
</dbReference>
<evidence type="ECO:0000313" key="1">
    <source>
        <dbReference type="EMBL" id="KLN33076.1"/>
    </source>
</evidence>
<sequence length="108" mass="11649">MTVKANVTLCVLLWPTEGNADLLREYEDDVLALVPVYGGRVLSRVRALPGQDAALPTEVQVIEMPDDDALAAYLADPARVALADVRDRVVARTDIVRVGAVPHGDRTS</sequence>
<proteinExistence type="predicted"/>
<gene>
    <name evidence="1" type="ORF">FB00_19525</name>
</gene>
<keyword evidence="2" id="KW-1185">Reference proteome</keyword>
<name>A0A0H2KHU8_9MICO</name>
<evidence type="ECO:0008006" key="3">
    <source>
        <dbReference type="Google" id="ProtNLM"/>
    </source>
</evidence>
<comment type="caution">
    <text evidence="1">The sequence shown here is derived from an EMBL/GenBank/DDBJ whole genome shotgun (WGS) entry which is preliminary data.</text>
</comment>
<organism evidence="1 2">
    <name type="scientific">Cellulosimicrobium funkei</name>
    <dbReference type="NCBI Taxonomy" id="264251"/>
    <lineage>
        <taxon>Bacteria</taxon>
        <taxon>Bacillati</taxon>
        <taxon>Actinomycetota</taxon>
        <taxon>Actinomycetes</taxon>
        <taxon>Micrococcales</taxon>
        <taxon>Promicromonosporaceae</taxon>
        <taxon>Cellulosimicrobium</taxon>
    </lineage>
</organism>
<dbReference type="PATRIC" id="fig|264251.5.peg.3957"/>
<dbReference type="AlphaFoldDB" id="A0A0H2KHU8"/>